<dbReference type="AlphaFoldDB" id="A0A4C1UCA7"/>
<evidence type="ECO:0000313" key="3">
    <source>
        <dbReference type="Proteomes" id="UP000299102"/>
    </source>
</evidence>
<comment type="caution">
    <text evidence="2">The sequence shown here is derived from an EMBL/GenBank/DDBJ whole genome shotgun (WGS) entry which is preliminary data.</text>
</comment>
<organism evidence="2 3">
    <name type="scientific">Eumeta variegata</name>
    <name type="common">Bagworm moth</name>
    <name type="synonym">Eumeta japonica</name>
    <dbReference type="NCBI Taxonomy" id="151549"/>
    <lineage>
        <taxon>Eukaryota</taxon>
        <taxon>Metazoa</taxon>
        <taxon>Ecdysozoa</taxon>
        <taxon>Arthropoda</taxon>
        <taxon>Hexapoda</taxon>
        <taxon>Insecta</taxon>
        <taxon>Pterygota</taxon>
        <taxon>Neoptera</taxon>
        <taxon>Endopterygota</taxon>
        <taxon>Lepidoptera</taxon>
        <taxon>Glossata</taxon>
        <taxon>Ditrysia</taxon>
        <taxon>Tineoidea</taxon>
        <taxon>Psychidae</taxon>
        <taxon>Oiketicinae</taxon>
        <taxon>Eumeta</taxon>
    </lineage>
</organism>
<evidence type="ECO:0000313" key="2">
    <source>
        <dbReference type="EMBL" id="GBP24008.1"/>
    </source>
</evidence>
<proteinExistence type="predicted"/>
<protein>
    <submittedName>
        <fullName evidence="2">Uncharacterized protein</fullName>
    </submittedName>
</protein>
<reference evidence="2 3" key="1">
    <citation type="journal article" date="2019" name="Commun. Biol.">
        <title>The bagworm genome reveals a unique fibroin gene that provides high tensile strength.</title>
        <authorList>
            <person name="Kono N."/>
            <person name="Nakamura H."/>
            <person name="Ohtoshi R."/>
            <person name="Tomita M."/>
            <person name="Numata K."/>
            <person name="Arakawa K."/>
        </authorList>
    </citation>
    <scope>NUCLEOTIDE SEQUENCE [LARGE SCALE GENOMIC DNA]</scope>
</reference>
<evidence type="ECO:0000256" key="1">
    <source>
        <dbReference type="SAM" id="MobiDB-lite"/>
    </source>
</evidence>
<name>A0A4C1UCA7_EUMVA</name>
<accession>A0A4C1UCA7</accession>
<gene>
    <name evidence="2" type="ORF">EVAR_10109_1</name>
</gene>
<keyword evidence="3" id="KW-1185">Reference proteome</keyword>
<feature type="region of interest" description="Disordered" evidence="1">
    <location>
        <begin position="1"/>
        <end position="20"/>
    </location>
</feature>
<dbReference type="Proteomes" id="UP000299102">
    <property type="component" value="Unassembled WGS sequence"/>
</dbReference>
<sequence>MASVASYQTMPRGINWSGGTNVRRCTRLRRRGKHFERRIRVSKTYHMKQSHGRRTGWTNGGRAARHVCANSDYGTRDSIKTTL</sequence>
<dbReference type="EMBL" id="BGZK01000156">
    <property type="protein sequence ID" value="GBP24008.1"/>
    <property type="molecule type" value="Genomic_DNA"/>
</dbReference>